<organism evidence="1">
    <name type="scientific">Amphimedon queenslandica</name>
    <name type="common">Sponge</name>
    <dbReference type="NCBI Taxonomy" id="400682"/>
    <lineage>
        <taxon>Eukaryota</taxon>
        <taxon>Metazoa</taxon>
        <taxon>Porifera</taxon>
        <taxon>Demospongiae</taxon>
        <taxon>Heteroscleromorpha</taxon>
        <taxon>Haplosclerida</taxon>
        <taxon>Niphatidae</taxon>
        <taxon>Amphimedon</taxon>
    </lineage>
</organism>
<evidence type="ECO:0000313" key="1">
    <source>
        <dbReference type="EnsemblMetazoa" id="Aqu2.1.36316_001"/>
    </source>
</evidence>
<dbReference type="AlphaFoldDB" id="A0A1X7V8I1"/>
<protein>
    <submittedName>
        <fullName evidence="1">Uncharacterized protein</fullName>
    </submittedName>
</protein>
<dbReference type="InParanoid" id="A0A1X7V8I1"/>
<name>A0A1X7V8I1_AMPQE</name>
<proteinExistence type="predicted"/>
<accession>A0A1X7V8I1</accession>
<sequence>MVDIYERMTLLLILLYSRRMKRIRRRTWICDIMKYRTTPGEYHSFIQEMRLVDNESFYWYFHMTPMTFEGLLRRVGPSISPTTTQLRDPIHPGEGKD</sequence>
<reference evidence="1" key="1">
    <citation type="submission" date="2017-05" db="UniProtKB">
        <authorList>
            <consortium name="EnsemblMetazoa"/>
        </authorList>
    </citation>
    <scope>IDENTIFICATION</scope>
</reference>
<dbReference type="EnsemblMetazoa" id="Aqu2.1.36316_001">
    <property type="protein sequence ID" value="Aqu2.1.36316_001"/>
    <property type="gene ID" value="Aqu2.1.36316"/>
</dbReference>